<evidence type="ECO:0000256" key="2">
    <source>
        <dbReference type="SAM" id="MobiDB-lite"/>
    </source>
</evidence>
<comment type="caution">
    <text evidence="4">The sequence shown here is derived from an EMBL/GenBank/DDBJ whole genome shotgun (WGS) entry which is preliminary data.</text>
</comment>
<dbReference type="SUPFAM" id="SSF46689">
    <property type="entry name" value="Homeodomain-like"/>
    <property type="match status" value="1"/>
</dbReference>
<feature type="compositionally biased region" description="Low complexity" evidence="2">
    <location>
        <begin position="338"/>
        <end position="348"/>
    </location>
</feature>
<protein>
    <recommendedName>
        <fullName evidence="3">Transcription factor TFIIIB component B'' Myb domain-containing protein</fullName>
    </recommendedName>
</protein>
<accession>A0ABD2J4H7</accession>
<feature type="domain" description="Transcription factor TFIIIB component B'' Myb" evidence="3">
    <location>
        <begin position="398"/>
        <end position="479"/>
    </location>
</feature>
<dbReference type="AlphaFoldDB" id="A0ABD2J4H7"/>
<dbReference type="EMBL" id="JBICBT010001051">
    <property type="protein sequence ID" value="KAL3085892.1"/>
    <property type="molecule type" value="Genomic_DNA"/>
</dbReference>
<feature type="region of interest" description="Disordered" evidence="2">
    <location>
        <begin position="283"/>
        <end position="348"/>
    </location>
</feature>
<gene>
    <name evidence="4" type="ORF">niasHT_034122</name>
</gene>
<proteinExistence type="predicted"/>
<feature type="region of interest" description="Disordered" evidence="2">
    <location>
        <begin position="1"/>
        <end position="79"/>
    </location>
</feature>
<dbReference type="PANTHER" id="PTHR22929">
    <property type="entry name" value="RNA POLYMERASE III TRANSCRIPTION INITIATION FACTOR B"/>
    <property type="match status" value="1"/>
</dbReference>
<sequence length="485" mass="52751">MVAAQQQQPQQPIKTERAPEPTVGETVPPEHDQQQQALPAVTNVGGTSGSCQQDGAAPNAAQPQKQGPSSASSAPTAAAGPRIGVDSFKTAALAPATSKASVLPPVASLLNRSPPSSPPLQLFAETDPMLCGGGGVRQHLYIDRHLQPRAYTPEALAALDNAVLTAAGHQRDAAAIVAQHQQLLQGQGQSGAMGPPPPRVMINERGEMVSDQRTVVVVENTTTEPNTDMDTVNDLKEKRKVPTSKDKLVDRKRFTMSDLVRWKPKTENTLKRKWAERRRQLKEDTVDGETTGQPEHQDQLQQQQALPAVSNGGGTSASGNGQQDGAAPTGAQQQKQGPSNASSAPTAAAGPRVMINERGEMVVDEQSLVVIENPEQNTAGMETVNDDLLPKRITSLSFRRKPHRSSMWGVLETDLFYEVLSATGTDFGLMHEFIPTRTRVELKNKFNREERLNPRRLNEALLHPTMLDERLRHRVERMLEQMADQ</sequence>
<evidence type="ECO:0000259" key="3">
    <source>
        <dbReference type="Pfam" id="PF15963"/>
    </source>
</evidence>
<name>A0ABD2J4H7_9BILA</name>
<comment type="subcellular location">
    <subcellularLocation>
        <location evidence="1">Nucleus</location>
    </subcellularLocation>
</comment>
<organism evidence="4 5">
    <name type="scientific">Heterodera trifolii</name>
    <dbReference type="NCBI Taxonomy" id="157864"/>
    <lineage>
        <taxon>Eukaryota</taxon>
        <taxon>Metazoa</taxon>
        <taxon>Ecdysozoa</taxon>
        <taxon>Nematoda</taxon>
        <taxon>Chromadorea</taxon>
        <taxon>Rhabditida</taxon>
        <taxon>Tylenchina</taxon>
        <taxon>Tylenchomorpha</taxon>
        <taxon>Tylenchoidea</taxon>
        <taxon>Heteroderidae</taxon>
        <taxon>Heteroderinae</taxon>
        <taxon>Heterodera</taxon>
    </lineage>
</organism>
<keyword evidence="5" id="KW-1185">Reference proteome</keyword>
<evidence type="ECO:0000313" key="4">
    <source>
        <dbReference type="EMBL" id="KAL3085892.1"/>
    </source>
</evidence>
<dbReference type="InterPro" id="IPR009057">
    <property type="entry name" value="Homeodomain-like_sf"/>
</dbReference>
<dbReference type="GO" id="GO:0005634">
    <property type="term" value="C:nucleus"/>
    <property type="evidence" value="ECO:0007669"/>
    <property type="project" value="UniProtKB-SubCell"/>
</dbReference>
<feature type="compositionally biased region" description="Low complexity" evidence="2">
    <location>
        <begin position="67"/>
        <end position="79"/>
    </location>
</feature>
<dbReference type="Proteomes" id="UP001620626">
    <property type="component" value="Unassembled WGS sequence"/>
</dbReference>
<dbReference type="Pfam" id="PF15963">
    <property type="entry name" value="Myb_DNA-bind_7"/>
    <property type="match status" value="1"/>
</dbReference>
<dbReference type="InterPro" id="IPR039467">
    <property type="entry name" value="TFIIIB_B''_Myb"/>
</dbReference>
<evidence type="ECO:0000313" key="5">
    <source>
        <dbReference type="Proteomes" id="UP001620626"/>
    </source>
</evidence>
<reference evidence="4 5" key="1">
    <citation type="submission" date="2024-10" db="EMBL/GenBank/DDBJ databases">
        <authorList>
            <person name="Kim D."/>
        </authorList>
    </citation>
    <scope>NUCLEOTIDE SEQUENCE [LARGE SCALE GENOMIC DNA]</scope>
    <source>
        <strain evidence="4">BH-2024</strain>
    </source>
</reference>
<evidence type="ECO:0000256" key="1">
    <source>
        <dbReference type="ARBA" id="ARBA00004123"/>
    </source>
</evidence>
<feature type="compositionally biased region" description="Low complexity" evidence="2">
    <location>
        <begin position="1"/>
        <end position="12"/>
    </location>
</feature>
<dbReference type="PANTHER" id="PTHR22929:SF0">
    <property type="entry name" value="TRANSCRIPTION FACTOR TFIIIB COMPONENT B'' HOMOLOG"/>
    <property type="match status" value="1"/>
</dbReference>